<evidence type="ECO:0000313" key="2">
    <source>
        <dbReference type="Proteomes" id="UP000018840"/>
    </source>
</evidence>
<dbReference type="AlphaFoldDB" id="W1U415"/>
<reference evidence="1 2" key="1">
    <citation type="submission" date="2013-12" db="EMBL/GenBank/DDBJ databases">
        <title>A Varibaculum cambriense genome reconstructed from a premature infant gut community with otherwise low bacterial novelty that shifts toward anaerobic metabolism during the third week of life.</title>
        <authorList>
            <person name="Brown C.T."/>
            <person name="Sharon I."/>
            <person name="Thomas B.C."/>
            <person name="Castelle C.J."/>
            <person name="Morowitz M.J."/>
            <person name="Banfield J.F."/>
        </authorList>
    </citation>
    <scope>NUCLEOTIDE SEQUENCE [LARGE SCALE GENOMIC DNA]</scope>
    <source>
        <strain evidence="2">DORA_17_25</strain>
    </source>
</reference>
<protein>
    <submittedName>
        <fullName evidence="1">Uncharacterized protein</fullName>
    </submittedName>
</protein>
<proteinExistence type="predicted"/>
<organism evidence="1 2">
    <name type="scientific">Negativicoccus succinicivorans DORA_17_25</name>
    <dbReference type="NCBI Taxonomy" id="1403945"/>
    <lineage>
        <taxon>Bacteria</taxon>
        <taxon>Bacillati</taxon>
        <taxon>Bacillota</taxon>
        <taxon>Negativicutes</taxon>
        <taxon>Veillonellales</taxon>
        <taxon>Veillonellaceae</taxon>
        <taxon>Negativicoccus</taxon>
    </lineage>
</organism>
<accession>W1U415</accession>
<dbReference type="RefSeq" id="WP_024048672.1">
    <property type="nucleotide sequence ID" value="NZ_AZMC01000310.1"/>
</dbReference>
<evidence type="ECO:0000313" key="1">
    <source>
        <dbReference type="EMBL" id="ETI86338.1"/>
    </source>
</evidence>
<sequence>MQRIVKTVPDARGKLYATGGEMPTALTTFGHGVKTEPDRQRIESIWIREIW</sequence>
<dbReference type="EMBL" id="AZMC01000310">
    <property type="protein sequence ID" value="ETI86338.1"/>
    <property type="molecule type" value="Genomic_DNA"/>
</dbReference>
<name>W1U415_9FIRM</name>
<gene>
    <name evidence="1" type="ORF">Q612_NSC00310G0003</name>
</gene>
<comment type="caution">
    <text evidence="1">The sequence shown here is derived from an EMBL/GenBank/DDBJ whole genome shotgun (WGS) entry which is preliminary data.</text>
</comment>
<dbReference type="Proteomes" id="UP000018840">
    <property type="component" value="Unassembled WGS sequence"/>
</dbReference>